<dbReference type="Pfam" id="PF13640">
    <property type="entry name" value="2OG-FeII_Oxy_3"/>
    <property type="match status" value="1"/>
</dbReference>
<dbReference type="SMART" id="SM00702">
    <property type="entry name" value="P4Hc"/>
    <property type="match status" value="1"/>
</dbReference>
<keyword evidence="8" id="KW-1185">Reference proteome</keyword>
<comment type="caution">
    <text evidence="7">The sequence shown here is derived from an EMBL/GenBank/DDBJ whole genome shotgun (WGS) entry which is preliminary data.</text>
</comment>
<dbReference type="PANTHER" id="PTHR10869">
    <property type="entry name" value="PROLYL 4-HYDROXYLASE ALPHA SUBUNIT"/>
    <property type="match status" value="1"/>
</dbReference>
<dbReference type="Gene3D" id="2.60.120.620">
    <property type="entry name" value="q2cbj1_9rhob like domain"/>
    <property type="match status" value="1"/>
</dbReference>
<keyword evidence="2" id="KW-0479">Metal-binding</keyword>
<dbReference type="PANTHER" id="PTHR10869:SF246">
    <property type="entry name" value="TRANSMEMBRANE PROLYL 4-HYDROXYLASE"/>
    <property type="match status" value="1"/>
</dbReference>
<proteinExistence type="predicted"/>
<dbReference type="SUPFAM" id="SSF51197">
    <property type="entry name" value="Clavaminate synthase-like"/>
    <property type="match status" value="1"/>
</dbReference>
<evidence type="ECO:0000313" key="8">
    <source>
        <dbReference type="Proteomes" id="UP001223390"/>
    </source>
</evidence>
<evidence type="ECO:0000256" key="5">
    <source>
        <dbReference type="ARBA" id="ARBA00023004"/>
    </source>
</evidence>
<evidence type="ECO:0000256" key="1">
    <source>
        <dbReference type="ARBA" id="ARBA00001961"/>
    </source>
</evidence>
<protein>
    <submittedName>
        <fullName evidence="7">2OG-Fe(II) oxygenase</fullName>
    </submittedName>
</protein>
<dbReference type="InterPro" id="IPR045054">
    <property type="entry name" value="P4HA-like"/>
</dbReference>
<feature type="domain" description="Prolyl 4-hydroxylase alpha subunit" evidence="6">
    <location>
        <begin position="39"/>
        <end position="244"/>
    </location>
</feature>
<evidence type="ECO:0000313" key="7">
    <source>
        <dbReference type="EMBL" id="MDK9497572.1"/>
    </source>
</evidence>
<evidence type="ECO:0000256" key="4">
    <source>
        <dbReference type="ARBA" id="ARBA00023002"/>
    </source>
</evidence>
<dbReference type="RefSeq" id="WP_285343310.1">
    <property type="nucleotide sequence ID" value="NZ_JASITI010000020.1"/>
</dbReference>
<name>A0ABT7GVD6_9ACTN</name>
<keyword evidence="3" id="KW-0223">Dioxygenase</keyword>
<keyword evidence="5" id="KW-0408">Iron</keyword>
<dbReference type="InterPro" id="IPR006620">
    <property type="entry name" value="Pro_4_hyd_alph"/>
</dbReference>
<gene>
    <name evidence="7" type="ORF">QEZ40_002513</name>
</gene>
<comment type="cofactor">
    <cofactor evidence="1">
        <name>L-ascorbate</name>
        <dbReference type="ChEBI" id="CHEBI:38290"/>
    </cofactor>
</comment>
<evidence type="ECO:0000256" key="2">
    <source>
        <dbReference type="ARBA" id="ARBA00022723"/>
    </source>
</evidence>
<evidence type="ECO:0000256" key="3">
    <source>
        <dbReference type="ARBA" id="ARBA00022964"/>
    </source>
</evidence>
<keyword evidence="4" id="KW-0560">Oxidoreductase</keyword>
<organism evidence="7 8">
    <name type="scientific">Streptomyces katrae</name>
    <dbReference type="NCBI Taxonomy" id="68223"/>
    <lineage>
        <taxon>Bacteria</taxon>
        <taxon>Bacillati</taxon>
        <taxon>Actinomycetota</taxon>
        <taxon>Actinomycetes</taxon>
        <taxon>Kitasatosporales</taxon>
        <taxon>Streptomycetaceae</taxon>
        <taxon>Streptomyces</taxon>
    </lineage>
</organism>
<reference evidence="7 8" key="1">
    <citation type="submission" date="2023-05" db="EMBL/GenBank/DDBJ databases">
        <title>Sequencing and Assembly of Streptomyces sp. NP73.</title>
        <authorList>
            <person name="Konwar A.N."/>
            <person name="Saikia K."/>
            <person name="Thakur D."/>
        </authorList>
    </citation>
    <scope>NUCLEOTIDE SEQUENCE [LARGE SCALE GENOMIC DNA]</scope>
    <source>
        <strain evidence="7 8">NP73</strain>
    </source>
</reference>
<accession>A0ABT7GVD6</accession>
<sequence>MSTFTMPVNPFDLSEETLSRISAGDYDSGALTESEIPHVDARVIRHFLTPAEVEAFTAELAAQRFAPVGLDGVAANYAEGDPVGSFRATAESGVLAAEFYRRLRPFLPLEVGPDDPADADGRTWKPASVNPRMRFVRYEHGGFLVPHYDAPYFAPDGTRTHLTVVVYLSYEAVGGETRFIADKQNDLPFAQRDFSDWPRLAEPEEIVSAHRPEPGDALLFWHRTLHDSAPLFEGTKTVLRTDVLFEPTDAP</sequence>
<dbReference type="EMBL" id="JASITI010000020">
    <property type="protein sequence ID" value="MDK9497572.1"/>
    <property type="molecule type" value="Genomic_DNA"/>
</dbReference>
<dbReference type="Proteomes" id="UP001223390">
    <property type="component" value="Unassembled WGS sequence"/>
</dbReference>
<dbReference type="InterPro" id="IPR044862">
    <property type="entry name" value="Pro_4_hyd_alph_FE2OG_OXY"/>
</dbReference>
<evidence type="ECO:0000259" key="6">
    <source>
        <dbReference type="SMART" id="SM00702"/>
    </source>
</evidence>